<proteinExistence type="inferred from homology"/>
<evidence type="ECO:0000256" key="5">
    <source>
        <dbReference type="ARBA" id="ARBA00022723"/>
    </source>
</evidence>
<reference evidence="18" key="1">
    <citation type="journal article" date="2018" name="Nat. Microbiol.">
        <title>Leveraging single-cell genomics to expand the fungal tree of life.</title>
        <authorList>
            <person name="Ahrendt S.R."/>
            <person name="Quandt C.A."/>
            <person name="Ciobanu D."/>
            <person name="Clum A."/>
            <person name="Salamov A."/>
            <person name="Andreopoulos B."/>
            <person name="Cheng J.F."/>
            <person name="Woyke T."/>
            <person name="Pelin A."/>
            <person name="Henrissat B."/>
            <person name="Reynolds N.K."/>
            <person name="Benny G.L."/>
            <person name="Smith M.E."/>
            <person name="James T.Y."/>
            <person name="Grigoriev I.V."/>
        </authorList>
    </citation>
    <scope>NUCLEOTIDE SEQUENCE [LARGE SCALE GENOMIC DNA]</scope>
    <source>
        <strain evidence="18">ATCC 52028</strain>
    </source>
</reference>
<dbReference type="InterPro" id="IPR016169">
    <property type="entry name" value="FAD-bd_PCMH_sub2"/>
</dbReference>
<dbReference type="InterPro" id="IPR016171">
    <property type="entry name" value="Vanillyl_alc_oxidase_C-sub2"/>
</dbReference>
<keyword evidence="8" id="KW-0809">Transit peptide</keyword>
<comment type="function">
    <text evidence="13">Catalyzes the oxidation of D-2-hydroxyglutarate (D-2-HG) to alpha-ketoglutarate. Also catalyzes the oxidation of other D-2-hydroxyacids, such as D-malate (D-MAL) and D-lactate (D-LAC). Exhibits high activities towards D-2-HG and D-MAL but a very weak activity towards D-LAC.</text>
</comment>
<dbReference type="GO" id="GO:0005739">
    <property type="term" value="C:mitochondrion"/>
    <property type="evidence" value="ECO:0007669"/>
    <property type="project" value="UniProtKB-SubCell"/>
</dbReference>
<dbReference type="GO" id="GO:0071949">
    <property type="term" value="F:FAD binding"/>
    <property type="evidence" value="ECO:0007669"/>
    <property type="project" value="InterPro"/>
</dbReference>
<name>A0A4P9XB47_9FUNG</name>
<evidence type="ECO:0000256" key="13">
    <source>
        <dbReference type="ARBA" id="ARBA00045410"/>
    </source>
</evidence>
<evidence type="ECO:0000256" key="6">
    <source>
        <dbReference type="ARBA" id="ARBA00022827"/>
    </source>
</evidence>
<evidence type="ECO:0000256" key="3">
    <source>
        <dbReference type="ARBA" id="ARBA00008000"/>
    </source>
</evidence>
<dbReference type="Gene3D" id="3.30.70.2740">
    <property type="match status" value="1"/>
</dbReference>
<evidence type="ECO:0000256" key="9">
    <source>
        <dbReference type="ARBA" id="ARBA00023002"/>
    </source>
</evidence>
<dbReference type="FunFam" id="3.30.70.2740:FF:000002">
    <property type="entry name" value="D-2-hydroxyglutarate dehydrogenase mitochondrial"/>
    <property type="match status" value="1"/>
</dbReference>
<evidence type="ECO:0000256" key="2">
    <source>
        <dbReference type="ARBA" id="ARBA00004173"/>
    </source>
</evidence>
<dbReference type="InterPro" id="IPR016166">
    <property type="entry name" value="FAD-bd_PCMH"/>
</dbReference>
<dbReference type="OrthoDB" id="5332616at2759"/>
<dbReference type="FunFam" id="3.30.70.2190:FF:000001">
    <property type="entry name" value="D-2-hydroxyglutarate dehydrogenase mitochondrial"/>
    <property type="match status" value="1"/>
</dbReference>
<dbReference type="Gene3D" id="3.30.465.10">
    <property type="match status" value="1"/>
</dbReference>
<comment type="similarity">
    <text evidence="3">Belongs to the FAD-binding oxidoreductase/transferase type 4 family.</text>
</comment>
<dbReference type="PANTHER" id="PTHR43716">
    <property type="entry name" value="D-2-HYDROXYGLUTARATE DEHYDROGENASE, MITOCHONDRIAL"/>
    <property type="match status" value="1"/>
</dbReference>
<dbReference type="AlphaFoldDB" id="A0A4P9XB47"/>
<evidence type="ECO:0000256" key="15">
    <source>
        <dbReference type="ARBA" id="ARBA00051436"/>
    </source>
</evidence>
<feature type="domain" description="FAD-binding PCMH-type" evidence="16">
    <location>
        <begin position="58"/>
        <end position="237"/>
    </location>
</feature>
<evidence type="ECO:0000256" key="11">
    <source>
        <dbReference type="ARBA" id="ARBA00039003"/>
    </source>
</evidence>
<dbReference type="FunFam" id="3.30.465.10:FF:000053">
    <property type="entry name" value="D-lactate dehydrogenase (Cytochrome), putative"/>
    <property type="match status" value="1"/>
</dbReference>
<keyword evidence="10" id="KW-0496">Mitochondrion</keyword>
<keyword evidence="5" id="KW-0479">Metal-binding</keyword>
<evidence type="ECO:0000256" key="4">
    <source>
        <dbReference type="ARBA" id="ARBA00022630"/>
    </source>
</evidence>
<dbReference type="STRING" id="1555241.A0A4P9XB47"/>
<evidence type="ECO:0000256" key="7">
    <source>
        <dbReference type="ARBA" id="ARBA00022833"/>
    </source>
</evidence>
<evidence type="ECO:0000256" key="1">
    <source>
        <dbReference type="ARBA" id="ARBA00001974"/>
    </source>
</evidence>
<dbReference type="InterPro" id="IPR016164">
    <property type="entry name" value="FAD-linked_Oxase-like_C"/>
</dbReference>
<evidence type="ECO:0000313" key="17">
    <source>
        <dbReference type="EMBL" id="RKP02613.1"/>
    </source>
</evidence>
<evidence type="ECO:0000259" key="16">
    <source>
        <dbReference type="PROSITE" id="PS51387"/>
    </source>
</evidence>
<evidence type="ECO:0000256" key="8">
    <source>
        <dbReference type="ARBA" id="ARBA00022946"/>
    </source>
</evidence>
<dbReference type="EMBL" id="ML014139">
    <property type="protein sequence ID" value="RKP02613.1"/>
    <property type="molecule type" value="Genomic_DNA"/>
</dbReference>
<dbReference type="GO" id="GO:0046872">
    <property type="term" value="F:metal ion binding"/>
    <property type="evidence" value="ECO:0007669"/>
    <property type="project" value="UniProtKB-KW"/>
</dbReference>
<keyword evidence="7" id="KW-0862">Zinc</keyword>
<comment type="catalytic activity">
    <reaction evidence="14">
        <text>(R)-malate + A = oxaloacetate + AH2</text>
        <dbReference type="Rhea" id="RHEA:67460"/>
        <dbReference type="ChEBI" id="CHEBI:13193"/>
        <dbReference type="ChEBI" id="CHEBI:15588"/>
        <dbReference type="ChEBI" id="CHEBI:16452"/>
        <dbReference type="ChEBI" id="CHEBI:17499"/>
    </reaction>
    <physiologicalReaction direction="left-to-right" evidence="14">
        <dbReference type="Rhea" id="RHEA:67461"/>
    </physiologicalReaction>
</comment>
<dbReference type="GO" id="GO:0004458">
    <property type="term" value="F:D-lactate dehydrogenase (cytochrome) activity"/>
    <property type="evidence" value="ECO:0007669"/>
    <property type="project" value="UniProtKB-EC"/>
</dbReference>
<organism evidence="17 18">
    <name type="scientific">Caulochytrium protostelioides</name>
    <dbReference type="NCBI Taxonomy" id="1555241"/>
    <lineage>
        <taxon>Eukaryota</taxon>
        <taxon>Fungi</taxon>
        <taxon>Fungi incertae sedis</taxon>
        <taxon>Chytridiomycota</taxon>
        <taxon>Chytridiomycota incertae sedis</taxon>
        <taxon>Chytridiomycetes</taxon>
        <taxon>Caulochytriales</taxon>
        <taxon>Caulochytriaceae</taxon>
        <taxon>Caulochytrium</taxon>
    </lineage>
</organism>
<evidence type="ECO:0000313" key="18">
    <source>
        <dbReference type="Proteomes" id="UP000274922"/>
    </source>
</evidence>
<accession>A0A4P9XB47</accession>
<comment type="subcellular location">
    <subcellularLocation>
        <location evidence="2">Mitochondrion</location>
    </subcellularLocation>
</comment>
<keyword evidence="18" id="KW-1185">Reference proteome</keyword>
<dbReference type="Gene3D" id="1.10.45.10">
    <property type="entry name" value="Vanillyl-alcohol Oxidase, Chain A, domain 4"/>
    <property type="match status" value="1"/>
</dbReference>
<dbReference type="InterPro" id="IPR036318">
    <property type="entry name" value="FAD-bd_PCMH-like_sf"/>
</dbReference>
<keyword evidence="4" id="KW-0285">Flavoprotein</keyword>
<comment type="catalytic activity">
    <reaction evidence="15">
        <text>(R)-lactate + 2 Fe(III)-[cytochrome c] = 2 Fe(II)-[cytochrome c] + pyruvate + 2 H(+)</text>
        <dbReference type="Rhea" id="RHEA:13521"/>
        <dbReference type="Rhea" id="RHEA-COMP:10350"/>
        <dbReference type="Rhea" id="RHEA-COMP:14399"/>
        <dbReference type="ChEBI" id="CHEBI:15361"/>
        <dbReference type="ChEBI" id="CHEBI:15378"/>
        <dbReference type="ChEBI" id="CHEBI:16004"/>
        <dbReference type="ChEBI" id="CHEBI:29033"/>
        <dbReference type="ChEBI" id="CHEBI:29034"/>
        <dbReference type="EC" id="1.1.2.4"/>
    </reaction>
</comment>
<keyword evidence="6" id="KW-0274">FAD</keyword>
<dbReference type="FunFam" id="3.30.43.10:FF:000002">
    <property type="entry name" value="D-2-hydroxyglutarate dehydrogenase, mitochondrial"/>
    <property type="match status" value="1"/>
</dbReference>
<gene>
    <name evidence="17" type="ORF">CXG81DRAFT_10589</name>
</gene>
<dbReference type="Proteomes" id="UP000274922">
    <property type="component" value="Unassembled WGS sequence"/>
</dbReference>
<dbReference type="InterPro" id="IPR006094">
    <property type="entry name" value="Oxid_FAD_bind_N"/>
</dbReference>
<evidence type="ECO:0000256" key="14">
    <source>
        <dbReference type="ARBA" id="ARBA00049267"/>
    </source>
</evidence>
<dbReference type="Pfam" id="PF01565">
    <property type="entry name" value="FAD_binding_4"/>
    <property type="match status" value="1"/>
</dbReference>
<protein>
    <recommendedName>
        <fullName evidence="12">D-2-hydroxyglutarate dehydrogenase, mitochondrial</fullName>
        <ecNumber evidence="11">1.1.99.39</ecNumber>
    </recommendedName>
</protein>
<dbReference type="Gene3D" id="3.30.70.2190">
    <property type="match status" value="1"/>
</dbReference>
<dbReference type="EC" id="1.1.99.39" evidence="11"/>
<dbReference type="PROSITE" id="PS51387">
    <property type="entry name" value="FAD_PCMH"/>
    <property type="match status" value="1"/>
</dbReference>
<dbReference type="PANTHER" id="PTHR43716:SF1">
    <property type="entry name" value="D-2-HYDROXYGLUTARATE DEHYDROGENASE, MITOCHONDRIAL"/>
    <property type="match status" value="1"/>
</dbReference>
<dbReference type="InterPro" id="IPR016167">
    <property type="entry name" value="FAD-bd_PCMH_sub1"/>
</dbReference>
<evidence type="ECO:0000256" key="12">
    <source>
        <dbReference type="ARBA" id="ARBA00039639"/>
    </source>
</evidence>
<dbReference type="GO" id="GO:0006108">
    <property type="term" value="P:malate metabolic process"/>
    <property type="evidence" value="ECO:0007669"/>
    <property type="project" value="UniProtKB-ARBA"/>
</dbReference>
<dbReference type="SUPFAM" id="SSF55103">
    <property type="entry name" value="FAD-linked oxidases, C-terminal domain"/>
    <property type="match status" value="1"/>
</dbReference>
<dbReference type="FunFam" id="1.10.45.10:FF:000001">
    <property type="entry name" value="D-lactate dehydrogenase mitochondrial"/>
    <property type="match status" value="1"/>
</dbReference>
<sequence>MPAGGHPVARNASFARLTPQHVEHFRKLLGHEVNSVTYATDPDDMNLLPYNVDWIKKYRGQSQLVLKPSTTAQVSQVLAYCHAENLAVVPQGGNTGLVGGSVPVFDEIVLSTGRLNAIRHFDDVSGIVVAEAGVVLESLDNYVGERGFMCPLDLGAKGSCHIGGNVATNAGGLRVLRYGSLHGSVLGLEVVLADGTVVDMLRTLRKDNTGYDLKQLFIGSEGSLGVITAVSLLTPPRLPSTQVGIFAVSTFEDVQRLFIAARRHVGEILSAFEFWDRTSQQLVETQLPTAGTPHLFDAPFYVLLETQGSDADMDREKLERFIERAMDEQKPLVENGAIAQDQTQARAFWETRENISDAATTAGACYKYDISMPVPVLYDLVNDAKAHLKQKGLYDSAQPDQDPVRFITGYGHLGDGNLHLNVVARDFTPEVTQAIEPWVYEWTQRHQGSVSAEHGVGFMKPKYVSYSKDEHSIRIMHGIKAMLDPKGIMNPYKVLQ</sequence>
<dbReference type="InterPro" id="IPR004113">
    <property type="entry name" value="FAD-bd_oxidored_4_C"/>
</dbReference>
<dbReference type="GO" id="GO:0051990">
    <property type="term" value="F:(R)-2-hydroxyglutarate dehydrogenase activity"/>
    <property type="evidence" value="ECO:0007669"/>
    <property type="project" value="UniProtKB-EC"/>
</dbReference>
<dbReference type="Gene3D" id="3.30.43.10">
    <property type="entry name" value="Uridine Diphospho-n-acetylenolpyruvylglucosamine Reductase, domain 2"/>
    <property type="match status" value="1"/>
</dbReference>
<comment type="cofactor">
    <cofactor evidence="1">
        <name>FAD</name>
        <dbReference type="ChEBI" id="CHEBI:57692"/>
    </cofactor>
</comment>
<keyword evidence="9" id="KW-0560">Oxidoreductase</keyword>
<dbReference type="Pfam" id="PF02913">
    <property type="entry name" value="FAD-oxidase_C"/>
    <property type="match status" value="1"/>
</dbReference>
<dbReference type="SUPFAM" id="SSF56176">
    <property type="entry name" value="FAD-binding/transporter-associated domain-like"/>
    <property type="match status" value="1"/>
</dbReference>
<dbReference type="InterPro" id="IPR051264">
    <property type="entry name" value="FAD-oxidored/transferase_4"/>
</dbReference>
<evidence type="ECO:0000256" key="10">
    <source>
        <dbReference type="ARBA" id="ARBA00023128"/>
    </source>
</evidence>